<evidence type="ECO:0000259" key="5">
    <source>
        <dbReference type="Pfam" id="PF09103"/>
    </source>
</evidence>
<dbReference type="Gene3D" id="2.30.30.380">
    <property type="entry name" value="Zn-finger domain of Sec23/24"/>
    <property type="match status" value="1"/>
</dbReference>
<keyword evidence="1" id="KW-0677">Repeat</keyword>
<organism evidence="6 7">
    <name type="scientific">Leptomonas pyrrhocoris</name>
    <name type="common">Firebug parasite</name>
    <dbReference type="NCBI Taxonomy" id="157538"/>
    <lineage>
        <taxon>Eukaryota</taxon>
        <taxon>Discoba</taxon>
        <taxon>Euglenozoa</taxon>
        <taxon>Kinetoplastea</taxon>
        <taxon>Metakinetoplastina</taxon>
        <taxon>Trypanosomatida</taxon>
        <taxon>Trypanosomatidae</taxon>
        <taxon>Leishmaniinae</taxon>
        <taxon>Leptomonas</taxon>
    </lineage>
</organism>
<evidence type="ECO:0000256" key="2">
    <source>
        <dbReference type="ARBA" id="ARBA00022763"/>
    </source>
</evidence>
<dbReference type="InterPro" id="IPR015187">
    <property type="entry name" value="BRCA2_OB_1"/>
</dbReference>
<evidence type="ECO:0000256" key="3">
    <source>
        <dbReference type="ARBA" id="ARBA00023204"/>
    </source>
</evidence>
<feature type="compositionally biased region" description="Low complexity" evidence="4">
    <location>
        <begin position="53"/>
        <end position="65"/>
    </location>
</feature>
<reference evidence="6 7" key="1">
    <citation type="submission" date="2015-07" db="EMBL/GenBank/DDBJ databases">
        <title>High-quality genome of monoxenous trypanosomatid Leptomonas pyrrhocoris.</title>
        <authorList>
            <person name="Flegontov P."/>
            <person name="Butenko A."/>
            <person name="Firsov S."/>
            <person name="Vlcek C."/>
            <person name="Logacheva M.D."/>
            <person name="Field M."/>
            <person name="Filatov D."/>
            <person name="Flegontova O."/>
            <person name="Gerasimov E."/>
            <person name="Jackson A.P."/>
            <person name="Kelly S."/>
            <person name="Opperdoes F."/>
            <person name="O'Reilly A."/>
            <person name="Votypka J."/>
            <person name="Yurchenko V."/>
            <person name="Lukes J."/>
        </authorList>
    </citation>
    <scope>NUCLEOTIDE SEQUENCE [LARGE SCALE GENOMIC DNA]</scope>
    <source>
        <strain evidence="6">H10</strain>
    </source>
</reference>
<dbReference type="InterPro" id="IPR002093">
    <property type="entry name" value="BRCA2_repeat"/>
</dbReference>
<evidence type="ECO:0000256" key="4">
    <source>
        <dbReference type="SAM" id="MobiDB-lite"/>
    </source>
</evidence>
<dbReference type="PANTHER" id="PTHR11289:SF0">
    <property type="entry name" value="BREAST CANCER TYPE 2 SUSCEPTIBILITY PROTEIN"/>
    <property type="match status" value="1"/>
</dbReference>
<feature type="compositionally biased region" description="Basic and acidic residues" evidence="4">
    <location>
        <begin position="97"/>
        <end position="107"/>
    </location>
</feature>
<dbReference type="GeneID" id="26908977"/>
<evidence type="ECO:0000313" key="7">
    <source>
        <dbReference type="Proteomes" id="UP000037923"/>
    </source>
</evidence>
<dbReference type="RefSeq" id="XP_015653864.1">
    <property type="nucleotide sequence ID" value="XM_015807782.1"/>
</dbReference>
<feature type="compositionally biased region" description="Low complexity" evidence="4">
    <location>
        <begin position="1049"/>
        <end position="1061"/>
    </location>
</feature>
<dbReference type="GO" id="GO:0006355">
    <property type="term" value="P:regulation of DNA-templated transcription"/>
    <property type="evidence" value="ECO:0007669"/>
    <property type="project" value="TreeGrafter"/>
</dbReference>
<dbReference type="PANTHER" id="PTHR11289">
    <property type="entry name" value="BREAST CANCER TYPE 2 SUSCEPTIBILITY PROTEIN BRCA2"/>
    <property type="match status" value="1"/>
</dbReference>
<feature type="compositionally biased region" description="Polar residues" evidence="4">
    <location>
        <begin position="278"/>
        <end position="290"/>
    </location>
</feature>
<dbReference type="OrthoDB" id="21095at2759"/>
<dbReference type="InterPro" id="IPR015525">
    <property type="entry name" value="BRCA2"/>
</dbReference>
<keyword evidence="2" id="KW-0227">DNA damage</keyword>
<dbReference type="InterPro" id="IPR012340">
    <property type="entry name" value="NA-bd_OB-fold"/>
</dbReference>
<dbReference type="OMA" id="RRAWHPL"/>
<accession>A0A0M9FSZ3</accession>
<dbReference type="Proteomes" id="UP000037923">
    <property type="component" value="Unassembled WGS sequence"/>
</dbReference>
<comment type="caution">
    <text evidence="6">The sequence shown here is derived from an EMBL/GenBank/DDBJ whole genome shotgun (WGS) entry which is preliminary data.</text>
</comment>
<dbReference type="VEuPathDB" id="TriTrypDB:LpyrH10_25_1910"/>
<evidence type="ECO:0000256" key="1">
    <source>
        <dbReference type="ARBA" id="ARBA00022737"/>
    </source>
</evidence>
<dbReference type="Gene3D" id="2.40.50.140">
    <property type="entry name" value="Nucleic acid-binding proteins"/>
    <property type="match status" value="2"/>
</dbReference>
<evidence type="ECO:0000313" key="6">
    <source>
        <dbReference type="EMBL" id="KPA75425.1"/>
    </source>
</evidence>
<name>A0A0M9FSZ3_LEPPY</name>
<dbReference type="AlphaFoldDB" id="A0A0M9FSZ3"/>
<dbReference type="Pfam" id="PF09103">
    <property type="entry name" value="BRCA-2_OB1"/>
    <property type="match status" value="1"/>
</dbReference>
<protein>
    <submittedName>
        <fullName evidence="6">Putative BRCA2 repeat-containing protein</fullName>
    </submittedName>
</protein>
<dbReference type="GO" id="GO:0000724">
    <property type="term" value="P:double-strand break repair via homologous recombination"/>
    <property type="evidence" value="ECO:0007669"/>
    <property type="project" value="InterPro"/>
</dbReference>
<dbReference type="FunFam" id="2.40.50.140:FF:000438">
    <property type="entry name" value="DNA repair protein BRCA2, putative"/>
    <property type="match status" value="1"/>
</dbReference>
<dbReference type="EMBL" id="LGTL01000025">
    <property type="protein sequence ID" value="KPA75425.1"/>
    <property type="molecule type" value="Genomic_DNA"/>
</dbReference>
<feature type="compositionally biased region" description="Basic and acidic residues" evidence="4">
    <location>
        <begin position="38"/>
        <end position="50"/>
    </location>
</feature>
<feature type="region of interest" description="Disordered" evidence="4">
    <location>
        <begin position="900"/>
        <end position="944"/>
    </location>
</feature>
<feature type="compositionally biased region" description="Basic and acidic residues" evidence="4">
    <location>
        <begin position="244"/>
        <end position="255"/>
    </location>
</feature>
<feature type="compositionally biased region" description="Basic and acidic residues" evidence="4">
    <location>
        <begin position="76"/>
        <end position="90"/>
    </location>
</feature>
<feature type="compositionally biased region" description="Pro residues" evidence="4">
    <location>
        <begin position="123"/>
        <end position="138"/>
    </location>
</feature>
<sequence>MKGVACPHCTFINPPSRIKCGMCLRLLRKRERSANTNDTKKAKKIPDKAKNVSSPSAASSSPAESTQQSDVGPSQRQKETTGEGDGESHEATAVMTQEERQQLDDPPLHPSDATQSTNGAPADPAPPSFPSLLPPPASAVPTLFFTASGKAVTVRRESLQKAAERLESTSFSPPPASEPLVATLFETASGKRVTVHKDSIEKARQSFESADKAEAQSLHTISTLFETAAGTAVRVSEASLRRAREKLEDGERGASEDCTASLKASAGDTATADETETPSDNSVPSVNRRSSPLLGLSAGRRRGFVPPQQRLGPDPTARPREMVAPSSASAAVLPPSTRLEPLRFTCRSCACPTISPAPSLAAIMSEEFCFSAEECGPTLSLLLGVRETQSARVPQWHAGMLKLGASGRHCTVDWCRHALLSAMFRVSCASRSAPAATNVFSAESVLLCLLQAYNTEMVDGERPSLRRMVEGDMPSASLVVLYLSSIREERGTPHTRLVTLSDGIYHMKVTCDVPLSNLLREGVLRPGQKLAVCGAKSLLHGQYSPTECDTQSVLAINYNCVRAVSPQVPLGVCHGEPPPLPLSLVHPLGGLVPAIEGVVARVLPPFYMTQVNQSVAAAEDGGRPARERAIRAVRSSHAQLHVTDRLHRTMEGVESAAETRQLSRITSLLIVKDGTEALVQQWETVEERSLLTEDDEGLSLPMEGSWVTLYAVNPAKSRTAAAPFPHAKLFFSARTLHFVPSKRPLQHLRQVWATTAGKSTAVSVGCAADVCGLFVGHHKNEQGSFVLLLLQDSTYAVLQIPVPSVGRELSFPIPTTERTPLLLLNTTFLTTEDSVAGSDCCRLFASEYTVVVQRSTQSNLKEAMERAASLQAAVEAAPQKYAARKAEIFRCLDEGEAGAGGGTASCAPRSSYVSTEVPQDGGFSETVGSPTTGAGSIDGGDRSGFPSAASVLSKEGRLPYYLRQGNGNGGRRLHGVFIPSAPHASTTATPMSAAPAVASTTPSARVVTAGGGGPSSSRHYGNISDFMFVYDPRLNRRAWHPLEDPLPADPTASLPLPSSSTRQRDDFRYVQLCWSVSADSADDLTSRVEERRTLNNLMEAVCPLHELCSLIADERHIDVSLQRSERIARWRKESHEDVWWRLFAESRLLTSASELSGGAEAFLWWLPGEWEEATRTISAKLRTAFFFLLGSQRCSPPCAPHL</sequence>
<gene>
    <name evidence="6" type="ORF">ABB37_08693</name>
</gene>
<dbReference type="SUPFAM" id="SSF50249">
    <property type="entry name" value="Nucleic acid-binding proteins"/>
    <property type="match status" value="1"/>
</dbReference>
<dbReference type="PROSITE" id="PS50138">
    <property type="entry name" value="BRCA2_REPEAT"/>
    <property type="match status" value="3"/>
</dbReference>
<keyword evidence="7" id="KW-1185">Reference proteome</keyword>
<feature type="region of interest" description="Disordered" evidence="4">
    <location>
        <begin position="244"/>
        <end position="329"/>
    </location>
</feature>
<proteinExistence type="predicted"/>
<keyword evidence="3" id="KW-0234">DNA repair</keyword>
<feature type="compositionally biased region" description="Polar residues" evidence="4">
    <location>
        <begin position="66"/>
        <end position="75"/>
    </location>
</feature>
<feature type="region of interest" description="Disordered" evidence="4">
    <location>
        <begin position="1041"/>
        <end position="1061"/>
    </location>
</feature>
<feature type="domain" description="BRCA2 OB1" evidence="5">
    <location>
        <begin position="463"/>
        <end position="574"/>
    </location>
</feature>
<feature type="region of interest" description="Disordered" evidence="4">
    <location>
        <begin position="30"/>
        <end position="140"/>
    </location>
</feature>
<dbReference type="CDD" id="cd04493">
    <property type="entry name" value="BRCA2DBD_OB1"/>
    <property type="match status" value="1"/>
</dbReference>